<feature type="compositionally biased region" description="Low complexity" evidence="6">
    <location>
        <begin position="427"/>
        <end position="445"/>
    </location>
</feature>
<dbReference type="SUPFAM" id="SSF63829">
    <property type="entry name" value="Calcium-dependent phosphotriesterase"/>
    <property type="match status" value="1"/>
</dbReference>
<keyword evidence="1" id="KW-0597">Phosphoprotein</keyword>
<keyword evidence="10" id="KW-1185">Reference proteome</keyword>
<name>A0A210PE78_MIZYE</name>
<dbReference type="Gene3D" id="3.30.40.10">
    <property type="entry name" value="Zinc/RING finger domain, C3HC4 (zinc finger)"/>
    <property type="match status" value="1"/>
</dbReference>
<dbReference type="Pfam" id="PF13445">
    <property type="entry name" value="zf-RING_UBOX"/>
    <property type="match status" value="1"/>
</dbReference>
<dbReference type="PROSITE" id="PS00518">
    <property type="entry name" value="ZF_RING_1"/>
    <property type="match status" value="1"/>
</dbReference>
<evidence type="ECO:0000256" key="4">
    <source>
        <dbReference type="ARBA" id="ARBA00022833"/>
    </source>
</evidence>
<reference evidence="9 10" key="1">
    <citation type="journal article" date="2017" name="Nat. Ecol. Evol.">
        <title>Scallop genome provides insights into evolution of bilaterian karyotype and development.</title>
        <authorList>
            <person name="Wang S."/>
            <person name="Zhang J."/>
            <person name="Jiao W."/>
            <person name="Li J."/>
            <person name="Xun X."/>
            <person name="Sun Y."/>
            <person name="Guo X."/>
            <person name="Huan P."/>
            <person name="Dong B."/>
            <person name="Zhang L."/>
            <person name="Hu X."/>
            <person name="Sun X."/>
            <person name="Wang J."/>
            <person name="Zhao C."/>
            <person name="Wang Y."/>
            <person name="Wang D."/>
            <person name="Huang X."/>
            <person name="Wang R."/>
            <person name="Lv J."/>
            <person name="Li Y."/>
            <person name="Zhang Z."/>
            <person name="Liu B."/>
            <person name="Lu W."/>
            <person name="Hui Y."/>
            <person name="Liang J."/>
            <person name="Zhou Z."/>
            <person name="Hou R."/>
            <person name="Li X."/>
            <person name="Liu Y."/>
            <person name="Li H."/>
            <person name="Ning X."/>
            <person name="Lin Y."/>
            <person name="Zhao L."/>
            <person name="Xing Q."/>
            <person name="Dou J."/>
            <person name="Li Y."/>
            <person name="Mao J."/>
            <person name="Guo H."/>
            <person name="Dou H."/>
            <person name="Li T."/>
            <person name="Mu C."/>
            <person name="Jiang W."/>
            <person name="Fu Q."/>
            <person name="Fu X."/>
            <person name="Miao Y."/>
            <person name="Liu J."/>
            <person name="Yu Q."/>
            <person name="Li R."/>
            <person name="Liao H."/>
            <person name="Li X."/>
            <person name="Kong Y."/>
            <person name="Jiang Z."/>
            <person name="Chourrout D."/>
            <person name="Li R."/>
            <person name="Bao Z."/>
        </authorList>
    </citation>
    <scope>NUCLEOTIDE SEQUENCE [LARGE SCALE GENOMIC DNA]</scope>
    <source>
        <strain evidence="9 10">PY_sf001</strain>
    </source>
</reference>
<evidence type="ECO:0000259" key="7">
    <source>
        <dbReference type="PROSITE" id="PS50089"/>
    </source>
</evidence>
<evidence type="ECO:0000256" key="1">
    <source>
        <dbReference type="ARBA" id="ARBA00022553"/>
    </source>
</evidence>
<dbReference type="Pfam" id="PF00643">
    <property type="entry name" value="zf-B_box"/>
    <property type="match status" value="1"/>
</dbReference>
<dbReference type="Gene3D" id="2.120.10.30">
    <property type="entry name" value="TolB, C-terminal domain"/>
    <property type="match status" value="1"/>
</dbReference>
<dbReference type="Gene3D" id="3.30.160.60">
    <property type="entry name" value="Classic Zinc Finger"/>
    <property type="match status" value="1"/>
</dbReference>
<dbReference type="SUPFAM" id="SSF57845">
    <property type="entry name" value="B-box zinc-binding domain"/>
    <property type="match status" value="1"/>
</dbReference>
<dbReference type="InterPro" id="IPR017907">
    <property type="entry name" value="Znf_RING_CS"/>
</dbReference>
<evidence type="ECO:0000256" key="5">
    <source>
        <dbReference type="PROSITE-ProRule" id="PRU00024"/>
    </source>
</evidence>
<accession>A0A210PE78</accession>
<dbReference type="PANTHER" id="PTHR25462:SF296">
    <property type="entry name" value="MEIOTIC P26, ISOFORM F"/>
    <property type="match status" value="1"/>
</dbReference>
<comment type="caution">
    <text evidence="9">The sequence shown here is derived from an EMBL/GenBank/DDBJ whole genome shotgun (WGS) entry which is preliminary data.</text>
</comment>
<evidence type="ECO:0000256" key="2">
    <source>
        <dbReference type="ARBA" id="ARBA00022723"/>
    </source>
</evidence>
<dbReference type="InterPro" id="IPR027370">
    <property type="entry name" value="Znf-RING_euk"/>
</dbReference>
<organism evidence="9 10">
    <name type="scientific">Mizuhopecten yessoensis</name>
    <name type="common">Japanese scallop</name>
    <name type="synonym">Patinopecten yessoensis</name>
    <dbReference type="NCBI Taxonomy" id="6573"/>
    <lineage>
        <taxon>Eukaryota</taxon>
        <taxon>Metazoa</taxon>
        <taxon>Spiralia</taxon>
        <taxon>Lophotrochozoa</taxon>
        <taxon>Mollusca</taxon>
        <taxon>Bivalvia</taxon>
        <taxon>Autobranchia</taxon>
        <taxon>Pteriomorphia</taxon>
        <taxon>Pectinida</taxon>
        <taxon>Pectinoidea</taxon>
        <taxon>Pectinidae</taxon>
        <taxon>Mizuhopecten</taxon>
    </lineage>
</organism>
<protein>
    <submittedName>
        <fullName evidence="9">Tripartite motif-containing protein 3</fullName>
    </submittedName>
</protein>
<dbReference type="AlphaFoldDB" id="A0A210PE78"/>
<dbReference type="InterPro" id="IPR001841">
    <property type="entry name" value="Znf_RING"/>
</dbReference>
<keyword evidence="4" id="KW-0862">Zinc</keyword>
<proteinExistence type="predicted"/>
<dbReference type="InterPro" id="IPR011042">
    <property type="entry name" value="6-blade_b-propeller_TolB-like"/>
</dbReference>
<feature type="compositionally biased region" description="Polar residues" evidence="6">
    <location>
        <begin position="390"/>
        <end position="405"/>
    </location>
</feature>
<dbReference type="InterPro" id="IPR000315">
    <property type="entry name" value="Znf_B-box"/>
</dbReference>
<feature type="domain" description="B box-type" evidence="8">
    <location>
        <begin position="143"/>
        <end position="177"/>
    </location>
</feature>
<evidence type="ECO:0000256" key="6">
    <source>
        <dbReference type="SAM" id="MobiDB-lite"/>
    </source>
</evidence>
<evidence type="ECO:0000256" key="3">
    <source>
        <dbReference type="ARBA" id="ARBA00022771"/>
    </source>
</evidence>
<evidence type="ECO:0000259" key="8">
    <source>
        <dbReference type="PROSITE" id="PS50119"/>
    </source>
</evidence>
<dbReference type="SUPFAM" id="SSF57850">
    <property type="entry name" value="RING/U-box"/>
    <property type="match status" value="1"/>
</dbReference>
<dbReference type="Proteomes" id="UP000242188">
    <property type="component" value="Unassembled WGS sequence"/>
</dbReference>
<dbReference type="InterPro" id="IPR013083">
    <property type="entry name" value="Znf_RING/FYVE/PHD"/>
</dbReference>
<dbReference type="PROSITE" id="PS50119">
    <property type="entry name" value="ZF_BBOX"/>
    <property type="match status" value="1"/>
</dbReference>
<dbReference type="GO" id="GO:0008270">
    <property type="term" value="F:zinc ion binding"/>
    <property type="evidence" value="ECO:0007669"/>
    <property type="project" value="UniProtKB-KW"/>
</dbReference>
<evidence type="ECO:0000313" key="10">
    <source>
        <dbReference type="Proteomes" id="UP000242188"/>
    </source>
</evidence>
<gene>
    <name evidence="9" type="ORF">KP79_PYT14191</name>
</gene>
<dbReference type="PANTHER" id="PTHR25462">
    <property type="entry name" value="BONUS, ISOFORM C-RELATED"/>
    <property type="match status" value="1"/>
</dbReference>
<feature type="domain" description="RING-type" evidence="7">
    <location>
        <begin position="16"/>
        <end position="62"/>
    </location>
</feature>
<keyword evidence="3 5" id="KW-0863">Zinc-finger</keyword>
<dbReference type="SMART" id="SM00184">
    <property type="entry name" value="RING"/>
    <property type="match status" value="1"/>
</dbReference>
<evidence type="ECO:0000313" key="9">
    <source>
        <dbReference type="EMBL" id="OWF34792.1"/>
    </source>
</evidence>
<sequence length="717" mass="80214">MAQRVITGVENDYLMCSICLGRYNDPRILPCGHTFCRQCLSDHIQQTVSGRSNRQFMCPIDRSPVPSPAQSRQPREWANTFPEDSFLASLLHAVHLHEDARAGGHIVVLPSRRRQPNRPAPSGSVNDPQNTTEEPPPPPRNLSEGLTCVEHAGRLLEFFCLGCNVLVCAHCAVRNHRAPRCECIAVDEAIDRLRPRVEALRQRFQNQMNHIEQISRGEIPVDMVLENSKPRVLQRLTEMETQLSRFTQICLQSVENLRQEIRESSASNTTGNPQLSLLFDAIQETKLTFDNVMQINSSPDLLSTLPRVESQADEYDAAMMAVSEYSTPSSEIEFLTNAAFNNFLRNPPPVGSINIKRAPRTHSQVQNTRVSQTTTNTRTNTRVGRDQNTRNRQGQTNRANQGQTSRVRREGTFNVTPANRTGAPVSQQTPIVRPTVTPRNPPRQMNPRRRKGPQKSKSTINVKNLQEDTMTWQLTGITFVGYSVVVVDSYNHMVRQCSIAGSPTMNKSFYIESPLGITSLTDPTEVAVTQPDKRKVVILTLDPDIRVKETIGTQKQYEAISQLNGIYFAVTCTEGRRCVDIIDRVGRIQKSIERSQLFRAPRYLTITSESSIVVSDREQKHVVCMTQTGQVQWTYPTPVSPWGVAADGTGNVYVCLDNNCVHVLSEDGSLIDDSFIAAKDGIRVPYAICARSRQVAITEFGSSLFAPNSPWVHVISA</sequence>
<dbReference type="OrthoDB" id="1630758at2759"/>
<keyword evidence="2" id="KW-0479">Metal-binding</keyword>
<dbReference type="PROSITE" id="PS50089">
    <property type="entry name" value="ZF_RING_2"/>
    <property type="match status" value="1"/>
</dbReference>
<feature type="region of interest" description="Disordered" evidence="6">
    <location>
        <begin position="351"/>
        <end position="460"/>
    </location>
</feature>
<feature type="region of interest" description="Disordered" evidence="6">
    <location>
        <begin position="110"/>
        <end position="141"/>
    </location>
</feature>
<feature type="compositionally biased region" description="Low complexity" evidence="6">
    <location>
        <begin position="363"/>
        <end position="382"/>
    </location>
</feature>
<dbReference type="InterPro" id="IPR047153">
    <property type="entry name" value="TRIM45/56/19-like"/>
</dbReference>
<dbReference type="EMBL" id="NEDP02076750">
    <property type="protein sequence ID" value="OWF34792.1"/>
    <property type="molecule type" value="Genomic_DNA"/>
</dbReference>